<keyword evidence="3" id="KW-1185">Reference proteome</keyword>
<dbReference type="InterPro" id="IPR013422">
    <property type="entry name" value="CRISPR-assoc_prot_Cas5_N"/>
</dbReference>
<name>A0A5M6INK2_9PROT</name>
<dbReference type="Proteomes" id="UP000325255">
    <property type="component" value="Unassembled WGS sequence"/>
</dbReference>
<dbReference type="GO" id="GO:0043571">
    <property type="term" value="P:maintenance of CRISPR repeat elements"/>
    <property type="evidence" value="ECO:0007669"/>
    <property type="project" value="InterPro"/>
</dbReference>
<dbReference type="OrthoDB" id="5704083at2"/>
<dbReference type="AlphaFoldDB" id="A0A5M6INK2"/>
<gene>
    <name evidence="2" type="primary">cas5e</name>
    <name evidence="2" type="ORF">F1189_22340</name>
</gene>
<evidence type="ECO:0000313" key="2">
    <source>
        <dbReference type="EMBL" id="KAA5609832.1"/>
    </source>
</evidence>
<dbReference type="GO" id="GO:0051607">
    <property type="term" value="P:defense response to virus"/>
    <property type="evidence" value="ECO:0007669"/>
    <property type="project" value="UniProtKB-KW"/>
</dbReference>
<organism evidence="2 3">
    <name type="scientific">Rhodovastum atsumiense</name>
    <dbReference type="NCBI Taxonomy" id="504468"/>
    <lineage>
        <taxon>Bacteria</taxon>
        <taxon>Pseudomonadati</taxon>
        <taxon>Pseudomonadota</taxon>
        <taxon>Alphaproteobacteria</taxon>
        <taxon>Acetobacterales</taxon>
        <taxon>Acetobacteraceae</taxon>
        <taxon>Rhodovastum</taxon>
    </lineage>
</organism>
<dbReference type="RefSeq" id="WP_150043098.1">
    <property type="nucleotide sequence ID" value="NZ_OW485601.1"/>
</dbReference>
<evidence type="ECO:0000256" key="1">
    <source>
        <dbReference type="ARBA" id="ARBA00023118"/>
    </source>
</evidence>
<dbReference type="NCBIfam" id="TIGR02593">
    <property type="entry name" value="CRISPR_cas5"/>
    <property type="match status" value="1"/>
</dbReference>
<comment type="caution">
    <text evidence="2">The sequence shown here is derived from an EMBL/GenBank/DDBJ whole genome shotgun (WGS) entry which is preliminary data.</text>
</comment>
<dbReference type="NCBIfam" id="TIGR01868">
    <property type="entry name" value="casD_Cas5e"/>
    <property type="match status" value="1"/>
</dbReference>
<dbReference type="EMBL" id="VWPK01000043">
    <property type="protein sequence ID" value="KAA5609832.1"/>
    <property type="molecule type" value="Genomic_DNA"/>
</dbReference>
<accession>A0A5M6INK2</accession>
<evidence type="ECO:0000313" key="3">
    <source>
        <dbReference type="Proteomes" id="UP000325255"/>
    </source>
</evidence>
<proteinExistence type="predicted"/>
<dbReference type="Pfam" id="PF09704">
    <property type="entry name" value="Cas_Cas5d"/>
    <property type="match status" value="1"/>
</dbReference>
<sequence length="245" mass="26556">MEVLLLRLEAPLMAFGGPQIDAHGGTRDLPGLSLLIGLFGNALGWTHADSTRLQRLQARLAIAGALVRAGEVVTDYQTVDLGQPWMVNTGWTTRGQREERGKGEATRGTHIRLRQYLADAAVLVAARLDPDDEAPTLADLAAALAKPARPLFIGRKPCLPSTPIVRGMVTAPTLRAAVLAAVAEESDAEALVTVEWPAWEGWPGADPLAREPERVVDQRDWANQFHSGERTVFRARLPARQDDGL</sequence>
<dbReference type="GO" id="GO:0003723">
    <property type="term" value="F:RNA binding"/>
    <property type="evidence" value="ECO:0007669"/>
    <property type="project" value="InterPro"/>
</dbReference>
<keyword evidence="1" id="KW-0051">Antiviral defense</keyword>
<protein>
    <submittedName>
        <fullName evidence="2">Type I-E CRISPR-associated protein Cas5/CasD</fullName>
    </submittedName>
</protein>
<dbReference type="InterPro" id="IPR021124">
    <property type="entry name" value="CRISPR-assoc_prot_Cas5"/>
</dbReference>
<dbReference type="InterPro" id="IPR010147">
    <property type="entry name" value="CRISPR-assoc_prot_CasD"/>
</dbReference>
<reference evidence="2 3" key="1">
    <citation type="submission" date="2019-09" db="EMBL/GenBank/DDBJ databases">
        <title>Genome sequence of Rhodovastum atsumiense, a diverse member of the Acetobacteraceae family of non-sulfur purple photosynthetic bacteria.</title>
        <authorList>
            <person name="Meyer T."/>
            <person name="Kyndt J."/>
        </authorList>
    </citation>
    <scope>NUCLEOTIDE SEQUENCE [LARGE SCALE GENOMIC DNA]</scope>
    <source>
        <strain evidence="2 3">DSM 21279</strain>
    </source>
</reference>
<dbReference type="Gene3D" id="3.30.70.2660">
    <property type="match status" value="1"/>
</dbReference>